<evidence type="ECO:0000256" key="8">
    <source>
        <dbReference type="ARBA" id="ARBA00022982"/>
    </source>
</evidence>
<dbReference type="PROSITE" id="PS51808">
    <property type="entry name" value="CHCH"/>
    <property type="match status" value="1"/>
</dbReference>
<name>A0A1Y3EVG5_9BILA</name>
<keyword evidence="14" id="KW-0539">Nucleus</keyword>
<evidence type="ECO:0000256" key="2">
    <source>
        <dbReference type="ARBA" id="ARBA00004569"/>
    </source>
</evidence>
<evidence type="ECO:0000256" key="10">
    <source>
        <dbReference type="ARBA" id="ARBA00023136"/>
    </source>
</evidence>
<dbReference type="Pfam" id="PF05160">
    <property type="entry name" value="DSS1_SEM1"/>
    <property type="match status" value="1"/>
</dbReference>
<evidence type="ECO:0000313" key="16">
    <source>
        <dbReference type="EMBL" id="OUC49131.1"/>
    </source>
</evidence>
<comment type="function">
    <text evidence="14">Component of the 26S proteasome, a multiprotein complex involved in the ATP-dependent degradation of ubiquitinated proteins.</text>
</comment>
<dbReference type="CDD" id="cd13768">
    <property type="entry name" value="DSS1_Sem1"/>
    <property type="match status" value="1"/>
</dbReference>
<feature type="compositionally biased region" description="Acidic residues" evidence="15">
    <location>
        <begin position="161"/>
        <end position="197"/>
    </location>
</feature>
<dbReference type="PANTHER" id="PTHR21268:SF2">
    <property type="entry name" value="NADH DEHYDROGENASE [UBIQUINONE] IRON-SULFUR PROTEIN 5"/>
    <property type="match status" value="1"/>
</dbReference>
<protein>
    <recommendedName>
        <fullName evidence="14">26S proteasome complex subunit dss-1</fullName>
    </recommendedName>
</protein>
<reference evidence="16 17" key="1">
    <citation type="submission" date="2015-04" db="EMBL/GenBank/DDBJ databases">
        <title>Draft genome of the roundworm Trichinella nativa.</title>
        <authorList>
            <person name="Mitreva M."/>
        </authorList>
    </citation>
    <scope>NUCLEOTIDE SEQUENCE [LARGE SCALE GENOMIC DNA]</scope>
    <source>
        <strain evidence="16 17">ISS45</strain>
    </source>
</reference>
<evidence type="ECO:0000256" key="12">
    <source>
        <dbReference type="ARBA" id="ARBA00034491"/>
    </source>
</evidence>
<dbReference type="Proteomes" id="UP000243006">
    <property type="component" value="Unassembled WGS sequence"/>
</dbReference>
<evidence type="ECO:0000256" key="4">
    <source>
        <dbReference type="ARBA" id="ARBA00007372"/>
    </source>
</evidence>
<accession>A0A1Y3EVG5</accession>
<evidence type="ECO:0000256" key="11">
    <source>
        <dbReference type="ARBA" id="ARBA00023157"/>
    </source>
</evidence>
<evidence type="ECO:0000313" key="17">
    <source>
        <dbReference type="Proteomes" id="UP000243006"/>
    </source>
</evidence>
<keyword evidence="7" id="KW-0999">Mitochondrion inner membrane</keyword>
<dbReference type="PANTHER" id="PTHR21268">
    <property type="entry name" value="NADH DEHYDROGENASE [UBIQUINONE] IRON-SULFUR PROTEIN 5"/>
    <property type="match status" value="1"/>
</dbReference>
<evidence type="ECO:0000256" key="7">
    <source>
        <dbReference type="ARBA" id="ARBA00022792"/>
    </source>
</evidence>
<evidence type="ECO:0000256" key="1">
    <source>
        <dbReference type="ARBA" id="ARBA00003195"/>
    </source>
</evidence>
<keyword evidence="8" id="KW-0249">Electron transport</keyword>
<evidence type="ECO:0000256" key="9">
    <source>
        <dbReference type="ARBA" id="ARBA00023128"/>
    </source>
</evidence>
<dbReference type="SMART" id="SM01385">
    <property type="entry name" value="DSS1_SEM1"/>
    <property type="match status" value="1"/>
</dbReference>
<keyword evidence="10" id="KW-0472">Membrane</keyword>
<comment type="caution">
    <text evidence="16">The sequence shown here is derived from an EMBL/GenBank/DDBJ whole genome shotgun (WGS) entry which is preliminary data.</text>
</comment>
<evidence type="ECO:0000256" key="6">
    <source>
        <dbReference type="ARBA" id="ARBA00022660"/>
    </source>
</evidence>
<dbReference type="InterPro" id="IPR019342">
    <property type="entry name" value="NADH_UbQ_OxRdtase_FeS-su5"/>
</dbReference>
<evidence type="ECO:0000256" key="14">
    <source>
        <dbReference type="RuleBase" id="RU369057"/>
    </source>
</evidence>
<organism evidence="16 17">
    <name type="scientific">Trichinella nativa</name>
    <dbReference type="NCBI Taxonomy" id="6335"/>
    <lineage>
        <taxon>Eukaryota</taxon>
        <taxon>Metazoa</taxon>
        <taxon>Ecdysozoa</taxon>
        <taxon>Nematoda</taxon>
        <taxon>Enoplea</taxon>
        <taxon>Dorylaimia</taxon>
        <taxon>Trichinellida</taxon>
        <taxon>Trichinellidae</taxon>
        <taxon>Trichinella</taxon>
    </lineage>
</organism>
<dbReference type="InterPro" id="IPR007834">
    <property type="entry name" value="DSS1_SEM1"/>
</dbReference>
<keyword evidence="5" id="KW-0813">Transport</keyword>
<evidence type="ECO:0000256" key="5">
    <source>
        <dbReference type="ARBA" id="ARBA00022448"/>
    </source>
</evidence>
<feature type="disulfide bond" evidence="13">
    <location>
        <begin position="35"/>
        <end position="68"/>
    </location>
</feature>
<feature type="region of interest" description="Disordered" evidence="15">
    <location>
        <begin position="161"/>
        <end position="222"/>
    </location>
</feature>
<sequence length="222" mass="26266">MSLITPGRPGLVGPLINGPLQDVFATMLTHQGTPCENFEMNYMRCMEAYGQILGKRYCDLELRDFYECVYKTKRENRFMTIRHERSRQFLNGDRDRPFENDKLPPHSTSPDYFSHNRILVFIMNTENVSNKEGAFNKDLKKSNQPNKEDDPYSWFEDDEFEEFSDGDCSDGELPENSEENTEDLWEDNWDDDNVEEDFSVRLHRERAKNEVEKQDTEEPMME</sequence>
<evidence type="ECO:0000256" key="15">
    <source>
        <dbReference type="SAM" id="MobiDB-lite"/>
    </source>
</evidence>
<dbReference type="AlphaFoldDB" id="A0A1Y3EVG5"/>
<evidence type="ECO:0000256" key="13">
    <source>
        <dbReference type="PIRSR" id="PIRSR619342-50"/>
    </source>
</evidence>
<comment type="subcellular location">
    <subcellularLocation>
        <location evidence="3">Mitochondrion inner membrane</location>
        <topology evidence="3">Peripheral membrane protein</topology>
    </subcellularLocation>
    <subcellularLocation>
        <location evidence="2">Mitochondrion intermembrane space</location>
    </subcellularLocation>
    <subcellularLocation>
        <location evidence="14">Nucleus</location>
    </subcellularLocation>
</comment>
<evidence type="ECO:0000256" key="3">
    <source>
        <dbReference type="ARBA" id="ARBA00004637"/>
    </source>
</evidence>
<feature type="disulfide bond" evidence="13">
    <location>
        <begin position="45"/>
        <end position="58"/>
    </location>
</feature>
<proteinExistence type="inferred from homology"/>
<keyword evidence="6" id="KW-0679">Respiratory chain</keyword>
<dbReference type="GO" id="GO:0043248">
    <property type="term" value="P:proteasome assembly"/>
    <property type="evidence" value="ECO:0007669"/>
    <property type="project" value="UniProtKB-UniRule"/>
</dbReference>
<dbReference type="GO" id="GO:0005758">
    <property type="term" value="C:mitochondrial intermembrane space"/>
    <property type="evidence" value="ECO:0007669"/>
    <property type="project" value="UniProtKB-SubCell"/>
</dbReference>
<comment type="function">
    <text evidence="1">Accessory subunit of the mitochondrial membrane respiratory chain NADH dehydrogenase (Complex I), that is believed not to be involved in catalysis. Complex I functions in the transfer of electrons from NADH to the respiratory chain. The immediate electron acceptor for the enzyme is believed to be ubiquinone.</text>
</comment>
<dbReference type="Pfam" id="PF10200">
    <property type="entry name" value="Ndufs5"/>
    <property type="match status" value="1"/>
</dbReference>
<feature type="compositionally biased region" description="Basic and acidic residues" evidence="15">
    <location>
        <begin position="198"/>
        <end position="216"/>
    </location>
</feature>
<keyword evidence="11 13" id="KW-1015">Disulfide bond</keyword>
<comment type="similarity">
    <text evidence="4">Belongs to the complex I NDUFS5 subunit family.</text>
</comment>
<dbReference type="GO" id="GO:0006406">
    <property type="term" value="P:mRNA export from nucleus"/>
    <property type="evidence" value="ECO:0007669"/>
    <property type="project" value="UniProtKB-UniRule"/>
</dbReference>
<dbReference type="GO" id="GO:0008541">
    <property type="term" value="C:proteasome regulatory particle, lid subcomplex"/>
    <property type="evidence" value="ECO:0007669"/>
    <property type="project" value="UniProtKB-UniRule"/>
</dbReference>
<comment type="similarity">
    <text evidence="12 14">Belongs to the DSS1/SEM1 family.</text>
</comment>
<gene>
    <name evidence="16" type="ORF">D917_05681</name>
</gene>
<keyword evidence="9" id="KW-0496">Mitochondrion</keyword>
<dbReference type="GO" id="GO:0005743">
    <property type="term" value="C:mitochondrial inner membrane"/>
    <property type="evidence" value="ECO:0007669"/>
    <property type="project" value="UniProtKB-SubCell"/>
</dbReference>
<dbReference type="GO" id="GO:0005634">
    <property type="term" value="C:nucleus"/>
    <property type="evidence" value="ECO:0007669"/>
    <property type="project" value="UniProtKB-SubCell"/>
</dbReference>
<keyword evidence="14" id="KW-0647">Proteasome</keyword>
<dbReference type="EMBL" id="LVZM01001558">
    <property type="protein sequence ID" value="OUC49131.1"/>
    <property type="molecule type" value="Genomic_DNA"/>
</dbReference>